<evidence type="ECO:0000256" key="2">
    <source>
        <dbReference type="SAM" id="SignalP"/>
    </source>
</evidence>
<feature type="compositionally biased region" description="Pro residues" evidence="1">
    <location>
        <begin position="271"/>
        <end position="282"/>
    </location>
</feature>
<feature type="compositionally biased region" description="Low complexity" evidence="1">
    <location>
        <begin position="365"/>
        <end position="376"/>
    </location>
</feature>
<feature type="region of interest" description="Disordered" evidence="1">
    <location>
        <begin position="271"/>
        <end position="303"/>
    </location>
</feature>
<accession>K1X3K0</accession>
<keyword evidence="5" id="KW-1185">Reference proteome</keyword>
<dbReference type="AlphaFoldDB" id="K1X3K0"/>
<dbReference type="PRINTS" id="PR00837">
    <property type="entry name" value="V5TPXLIKE"/>
</dbReference>
<evidence type="ECO:0000259" key="3">
    <source>
        <dbReference type="SMART" id="SM00198"/>
    </source>
</evidence>
<evidence type="ECO:0000313" key="5">
    <source>
        <dbReference type="Proteomes" id="UP000006753"/>
    </source>
</evidence>
<dbReference type="InterPro" id="IPR001283">
    <property type="entry name" value="CRISP-related"/>
</dbReference>
<dbReference type="Proteomes" id="UP000006753">
    <property type="component" value="Unassembled WGS sequence"/>
</dbReference>
<dbReference type="InterPro" id="IPR018244">
    <property type="entry name" value="Allrgn_V5/Tpx1_CS"/>
</dbReference>
<dbReference type="Gene3D" id="3.40.33.10">
    <property type="entry name" value="CAP"/>
    <property type="match status" value="1"/>
</dbReference>
<dbReference type="GO" id="GO:0005576">
    <property type="term" value="C:extracellular region"/>
    <property type="evidence" value="ECO:0007669"/>
    <property type="project" value="InterPro"/>
</dbReference>
<dbReference type="HOGENOM" id="CLU_657352_0_0_1"/>
<dbReference type="SUPFAM" id="SSF55797">
    <property type="entry name" value="PR-1-like"/>
    <property type="match status" value="1"/>
</dbReference>
<protein>
    <submittedName>
        <fullName evidence="4">Extracellular SCP domain-containing protein Pry1</fullName>
    </submittedName>
</protein>
<dbReference type="Pfam" id="PF00188">
    <property type="entry name" value="CAP"/>
    <property type="match status" value="1"/>
</dbReference>
<dbReference type="OrthoDB" id="43654at2759"/>
<gene>
    <name evidence="4" type="ORF">MBM_06504</name>
</gene>
<feature type="signal peptide" evidence="2">
    <location>
        <begin position="1"/>
        <end position="32"/>
    </location>
</feature>
<organism evidence="4 5">
    <name type="scientific">Marssonina brunnea f. sp. multigermtubi (strain MB_m1)</name>
    <name type="common">Marssonina leaf spot fungus</name>
    <dbReference type="NCBI Taxonomy" id="1072389"/>
    <lineage>
        <taxon>Eukaryota</taxon>
        <taxon>Fungi</taxon>
        <taxon>Dikarya</taxon>
        <taxon>Ascomycota</taxon>
        <taxon>Pezizomycotina</taxon>
        <taxon>Leotiomycetes</taxon>
        <taxon>Helotiales</taxon>
        <taxon>Drepanopezizaceae</taxon>
        <taxon>Drepanopeziza</taxon>
    </lineage>
</organism>
<name>K1X3K0_MARBU</name>
<proteinExistence type="predicted"/>
<feature type="region of interest" description="Disordered" evidence="1">
    <location>
        <begin position="318"/>
        <end position="352"/>
    </location>
</feature>
<dbReference type="eggNOG" id="KOG3017">
    <property type="taxonomic scope" value="Eukaryota"/>
</dbReference>
<feature type="compositionally biased region" description="Low complexity" evidence="1">
    <location>
        <begin position="286"/>
        <end position="295"/>
    </location>
</feature>
<sequence length="418" mass="43516">MLQHSTSTSCSLGSSFFQILSLLTAAANLVHALEAVPAITTTNNGSYAKLLPEPEYKILAPQLAARGGEMADAGFADDAQFQSQLVSDHVWYRAQHGAGPVTWSDELARSSSTWIENCKFGHSGTPGVGENIALGYSKLVDAVNAWGLERVNYDFAAPGFSSGTGHFRETSFKRASEQRLTSLLFCTSSTQMVWKATTKIGCAKKQCITDAGETAVPGFGNGGPAWYLVCQYSAQGNIVNAGFFETNVGRQVSGDPKVGIVGTLPVVVPPSPTTVAKPPPLPSSQTQTHATTTTPAPAPANPPVVTVTITKTVVGVGLGPEVPTPSPPSSHSHSATAASKPTFKPGHSSLGFDDARANEEAKAATSTTPSSSSTSVSYPPFIPFILGKSEAARSVNSSSSHRKKGNALAGFVGLFLGF</sequence>
<dbReference type="EMBL" id="JH921442">
    <property type="protein sequence ID" value="EKD15288.1"/>
    <property type="molecule type" value="Genomic_DNA"/>
</dbReference>
<dbReference type="SMART" id="SM00198">
    <property type="entry name" value="SCP"/>
    <property type="match status" value="1"/>
</dbReference>
<dbReference type="InterPro" id="IPR035940">
    <property type="entry name" value="CAP_sf"/>
</dbReference>
<dbReference type="PROSITE" id="PS01010">
    <property type="entry name" value="CRISP_2"/>
    <property type="match status" value="1"/>
</dbReference>
<reference evidence="4 5" key="1">
    <citation type="journal article" date="2012" name="BMC Genomics">
        <title>Sequencing the genome of Marssonina brunnea reveals fungus-poplar co-evolution.</title>
        <authorList>
            <person name="Zhu S."/>
            <person name="Cao Y.-Z."/>
            <person name="Jiang C."/>
            <person name="Tan B.-Y."/>
            <person name="Wang Z."/>
            <person name="Feng S."/>
            <person name="Zhang L."/>
            <person name="Su X.-H."/>
            <person name="Brejova B."/>
            <person name="Vinar T."/>
            <person name="Xu M."/>
            <person name="Wang M.-X."/>
            <person name="Zhang S.-G."/>
            <person name="Huang M.-R."/>
            <person name="Wu R."/>
            <person name="Zhou Y."/>
        </authorList>
    </citation>
    <scope>NUCLEOTIDE SEQUENCE [LARGE SCALE GENOMIC DNA]</scope>
    <source>
        <strain evidence="4 5">MB_m1</strain>
    </source>
</reference>
<evidence type="ECO:0000256" key="1">
    <source>
        <dbReference type="SAM" id="MobiDB-lite"/>
    </source>
</evidence>
<dbReference type="KEGG" id="mbe:MBM_06504"/>
<feature type="compositionally biased region" description="Low complexity" evidence="1">
    <location>
        <begin position="329"/>
        <end position="342"/>
    </location>
</feature>
<evidence type="ECO:0000313" key="4">
    <source>
        <dbReference type="EMBL" id="EKD15288.1"/>
    </source>
</evidence>
<feature type="domain" description="SCP" evidence="3">
    <location>
        <begin position="80"/>
        <end position="240"/>
    </location>
</feature>
<feature type="chain" id="PRO_5003855125" evidence="2">
    <location>
        <begin position="33"/>
        <end position="418"/>
    </location>
</feature>
<keyword evidence="2" id="KW-0732">Signal</keyword>
<dbReference type="InterPro" id="IPR014044">
    <property type="entry name" value="CAP_dom"/>
</dbReference>
<dbReference type="InParanoid" id="K1X3K0"/>
<dbReference type="PANTHER" id="PTHR10334">
    <property type="entry name" value="CYSTEINE-RICH SECRETORY PROTEIN-RELATED"/>
    <property type="match status" value="1"/>
</dbReference>
<feature type="region of interest" description="Disordered" evidence="1">
    <location>
        <begin position="357"/>
        <end position="376"/>
    </location>
</feature>